<sequence>MKVEPYLFFDGRCEEALEFYRTALGAEVTGLMRFKDNPEPPAEGANAGCGGASSPPPGDKVMHAAFRIGETTLMASDGMNGGKPVFQGVSLSLSPNDAAEAGRLFAALADGGQVQMPLAPTFFSPAFGMVADRFGVPWMVVCNPAA</sequence>
<protein>
    <submittedName>
        <fullName evidence="3">PhnB protein</fullName>
    </submittedName>
</protein>
<dbReference type="Proteomes" id="UP000198781">
    <property type="component" value="Unassembled WGS sequence"/>
</dbReference>
<proteinExistence type="predicted"/>
<reference evidence="3 4" key="1">
    <citation type="submission" date="2016-10" db="EMBL/GenBank/DDBJ databases">
        <authorList>
            <person name="de Groot N.N."/>
        </authorList>
    </citation>
    <scope>NUCLEOTIDE SEQUENCE [LARGE SCALE GENOMIC DNA]</scope>
    <source>
        <strain evidence="3 4">DSM 16619</strain>
    </source>
</reference>
<dbReference type="InterPro" id="IPR029068">
    <property type="entry name" value="Glyas_Bleomycin-R_OHBP_Dase"/>
</dbReference>
<keyword evidence="4" id="KW-1185">Reference proteome</keyword>
<dbReference type="PANTHER" id="PTHR33990:SF1">
    <property type="entry name" value="PROTEIN YJDN"/>
    <property type="match status" value="1"/>
</dbReference>
<dbReference type="OrthoDB" id="9795306at2"/>
<evidence type="ECO:0000313" key="3">
    <source>
        <dbReference type="EMBL" id="SDD12580.1"/>
    </source>
</evidence>
<dbReference type="EMBL" id="FMZC01000004">
    <property type="protein sequence ID" value="SDD12580.1"/>
    <property type="molecule type" value="Genomic_DNA"/>
</dbReference>
<dbReference type="InterPro" id="IPR028973">
    <property type="entry name" value="PhnB-like"/>
</dbReference>
<feature type="region of interest" description="Disordered" evidence="1">
    <location>
        <begin position="35"/>
        <end position="58"/>
    </location>
</feature>
<feature type="domain" description="PhnB-like" evidence="2">
    <location>
        <begin position="2"/>
        <end position="141"/>
    </location>
</feature>
<dbReference type="STRING" id="187868.SAMN05192589_104360"/>
<accession>A0A1G6S6P8</accession>
<gene>
    <name evidence="3" type="ORF">SAMN05192589_104360</name>
</gene>
<name>A0A1G6S6P8_9BURK</name>
<dbReference type="Gene3D" id="3.10.180.10">
    <property type="entry name" value="2,3-Dihydroxybiphenyl 1,2-Dioxygenase, domain 1"/>
    <property type="match status" value="1"/>
</dbReference>
<evidence type="ECO:0000313" key="4">
    <source>
        <dbReference type="Proteomes" id="UP000198781"/>
    </source>
</evidence>
<organism evidence="3 4">
    <name type="scientific">Paracidovorax valerianellae</name>
    <dbReference type="NCBI Taxonomy" id="187868"/>
    <lineage>
        <taxon>Bacteria</taxon>
        <taxon>Pseudomonadati</taxon>
        <taxon>Pseudomonadota</taxon>
        <taxon>Betaproteobacteria</taxon>
        <taxon>Burkholderiales</taxon>
        <taxon>Comamonadaceae</taxon>
        <taxon>Paracidovorax</taxon>
    </lineage>
</organism>
<evidence type="ECO:0000256" key="1">
    <source>
        <dbReference type="SAM" id="MobiDB-lite"/>
    </source>
</evidence>
<dbReference type="RefSeq" id="WP_092742760.1">
    <property type="nucleotide sequence ID" value="NZ_FMZC01000004.1"/>
</dbReference>
<dbReference type="CDD" id="cd06588">
    <property type="entry name" value="PhnB_like"/>
    <property type="match status" value="1"/>
</dbReference>
<evidence type="ECO:0000259" key="2">
    <source>
        <dbReference type="Pfam" id="PF06983"/>
    </source>
</evidence>
<dbReference type="SUPFAM" id="SSF54593">
    <property type="entry name" value="Glyoxalase/Bleomycin resistance protein/Dihydroxybiphenyl dioxygenase"/>
    <property type="match status" value="1"/>
</dbReference>
<dbReference type="AlphaFoldDB" id="A0A1G6S6P8"/>
<dbReference type="Pfam" id="PF06983">
    <property type="entry name" value="3-dmu-9_3-mt"/>
    <property type="match status" value="1"/>
</dbReference>
<dbReference type="PANTHER" id="PTHR33990">
    <property type="entry name" value="PROTEIN YJDN-RELATED"/>
    <property type="match status" value="1"/>
</dbReference>